<dbReference type="InterPro" id="IPR041238">
    <property type="entry name" value="Rap1a"/>
</dbReference>
<dbReference type="EMBL" id="PVZS01000020">
    <property type="protein sequence ID" value="PSC03812.1"/>
    <property type="molecule type" value="Genomic_DNA"/>
</dbReference>
<accession>A0A2T1HQC1</accession>
<dbReference type="Pfam" id="PF18602">
    <property type="entry name" value="Rap1a"/>
    <property type="match status" value="1"/>
</dbReference>
<evidence type="ECO:0000313" key="4">
    <source>
        <dbReference type="Proteomes" id="UP000239772"/>
    </source>
</evidence>
<sequence length="122" mass="13428">MKAIALALAILTVTASGQAFAADSCETGPRLIRNGFFKGEDLTQMSEQILLAHVMGFVNGVAMAPFMNAPHACTEQFHACIEGRTNSQLVAQLRKYLQDHPERWHEDAHHVLWSAIFAPCAH</sequence>
<organism evidence="3 4">
    <name type="scientific">Alsobacter soli</name>
    <dbReference type="NCBI Taxonomy" id="2109933"/>
    <lineage>
        <taxon>Bacteria</taxon>
        <taxon>Pseudomonadati</taxon>
        <taxon>Pseudomonadota</taxon>
        <taxon>Alphaproteobacteria</taxon>
        <taxon>Hyphomicrobiales</taxon>
        <taxon>Alsobacteraceae</taxon>
        <taxon>Alsobacter</taxon>
    </lineage>
</organism>
<evidence type="ECO:0000259" key="2">
    <source>
        <dbReference type="Pfam" id="PF18602"/>
    </source>
</evidence>
<feature type="signal peptide" evidence="1">
    <location>
        <begin position="1"/>
        <end position="21"/>
    </location>
</feature>
<dbReference type="RefSeq" id="WP_106338213.1">
    <property type="nucleotide sequence ID" value="NZ_PVZS01000020.1"/>
</dbReference>
<keyword evidence="1" id="KW-0732">Signal</keyword>
<comment type="caution">
    <text evidence="3">The sequence shown here is derived from an EMBL/GenBank/DDBJ whole genome shotgun (WGS) entry which is preliminary data.</text>
</comment>
<name>A0A2T1HQC1_9HYPH</name>
<reference evidence="4" key="1">
    <citation type="submission" date="2018-03" db="EMBL/GenBank/DDBJ databases">
        <authorList>
            <person name="Sun L."/>
            <person name="Liu H."/>
            <person name="Chen W."/>
            <person name="Huang K."/>
            <person name="Liu W."/>
            <person name="Gao X."/>
        </authorList>
    </citation>
    <scope>NUCLEOTIDE SEQUENCE [LARGE SCALE GENOMIC DNA]</scope>
    <source>
        <strain evidence="4">SH9</strain>
    </source>
</reference>
<protein>
    <recommendedName>
        <fullName evidence="2">Rap1a immunity protein domain-containing protein</fullName>
    </recommendedName>
</protein>
<dbReference type="OrthoDB" id="9098535at2"/>
<feature type="chain" id="PRO_5015566889" description="Rap1a immunity protein domain-containing protein" evidence="1">
    <location>
        <begin position="22"/>
        <end position="122"/>
    </location>
</feature>
<feature type="domain" description="Rap1a immunity protein" evidence="2">
    <location>
        <begin position="46"/>
        <end position="116"/>
    </location>
</feature>
<keyword evidence="4" id="KW-1185">Reference proteome</keyword>
<dbReference type="Proteomes" id="UP000239772">
    <property type="component" value="Unassembled WGS sequence"/>
</dbReference>
<proteinExistence type="predicted"/>
<dbReference type="AlphaFoldDB" id="A0A2T1HQC1"/>
<gene>
    <name evidence="3" type="ORF">SLNSH_17025</name>
</gene>
<evidence type="ECO:0000313" key="3">
    <source>
        <dbReference type="EMBL" id="PSC03812.1"/>
    </source>
</evidence>
<evidence type="ECO:0000256" key="1">
    <source>
        <dbReference type="SAM" id="SignalP"/>
    </source>
</evidence>